<keyword evidence="2" id="KW-1185">Reference proteome</keyword>
<organism evidence="1 2">
    <name type="scientific">Helcococcus bovis</name>
    <dbReference type="NCBI Taxonomy" id="3153252"/>
    <lineage>
        <taxon>Bacteria</taxon>
        <taxon>Bacillati</taxon>
        <taxon>Bacillota</taxon>
        <taxon>Tissierellia</taxon>
        <taxon>Tissierellales</taxon>
        <taxon>Peptoniphilaceae</taxon>
        <taxon>Helcococcus</taxon>
    </lineage>
</organism>
<name>A0ABW9F769_9FIRM</name>
<dbReference type="RefSeq" id="WP_408126743.1">
    <property type="nucleotide sequence ID" value="NZ_JBFNFH010000014.1"/>
</dbReference>
<protein>
    <recommendedName>
        <fullName evidence="3">DUF1642 domain-containing protein</fullName>
    </recommendedName>
</protein>
<dbReference type="EMBL" id="JBFNFH010000014">
    <property type="protein sequence ID" value="MFM1525250.1"/>
    <property type="molecule type" value="Genomic_DNA"/>
</dbReference>
<dbReference type="Proteomes" id="UP001629536">
    <property type="component" value="Unassembled WGS sequence"/>
</dbReference>
<evidence type="ECO:0000313" key="1">
    <source>
        <dbReference type="EMBL" id="MFM1525250.1"/>
    </source>
</evidence>
<evidence type="ECO:0008006" key="3">
    <source>
        <dbReference type="Google" id="ProtNLM"/>
    </source>
</evidence>
<proteinExistence type="predicted"/>
<gene>
    <name evidence="1" type="ORF">ABGF40_06125</name>
</gene>
<sequence>MNRKEAVKKLGDIIDYYWIEIEEKGLDDEITEIIEALEKEITLADFLGWEEGVEYEVFGKKLIIKDDGVWFISEGNLRFSTDISWSKHNITTLRQAKKVKPKKYYAKIKGWEIHVDNRKVYWRGNIITKKTLVGFNDTSNLQDYTPVLTKTEWNKLGINYTNADFEEVE</sequence>
<comment type="caution">
    <text evidence="1">The sequence shown here is derived from an EMBL/GenBank/DDBJ whole genome shotgun (WGS) entry which is preliminary data.</text>
</comment>
<evidence type="ECO:0000313" key="2">
    <source>
        <dbReference type="Proteomes" id="UP001629536"/>
    </source>
</evidence>
<reference evidence="1 2" key="1">
    <citation type="journal article" date="2024" name="Front. Microbiol.">
        <title>Pangenomic and biochemical analyses of Helcococcus ovis reveal widespread tetracycline resistance and a novel bacterial species, Helcococcus bovis.</title>
        <authorList>
            <person name="Cunha F."/>
            <person name="Zhai Y."/>
            <person name="Casaro S."/>
            <person name="Jones K.L."/>
            <person name="Hernandez M."/>
            <person name="Bisinotto R.S."/>
            <person name="Kariyawasam S."/>
            <person name="Brown M.B."/>
            <person name="Phillips A."/>
            <person name="Jeong K.C."/>
            <person name="Galvao K.N."/>
        </authorList>
    </citation>
    <scope>NUCLEOTIDE SEQUENCE [LARGE SCALE GENOMIC DNA]</scope>
    <source>
        <strain evidence="1 2">KG197</strain>
    </source>
</reference>
<accession>A0ABW9F769</accession>